<feature type="signal peptide" evidence="2">
    <location>
        <begin position="1"/>
        <end position="19"/>
    </location>
</feature>
<sequence length="135" mass="14296">MKNSNWLAGVLIASTITLAGCTSYDQVQLRQQQLSSDYTYYKLSPPLYTGDIVQYKLKDGSHETVTVQNTTPQGIITSTDQVIPYKDMISLERKDFSKGKTAAAVGAGVGATAVVLITVFAVTLGAGFAAIIAGS</sequence>
<accession>A0A379SNZ9</accession>
<dbReference type="AlphaFoldDB" id="A0A379SNZ9"/>
<evidence type="ECO:0000313" key="3">
    <source>
        <dbReference type="EMBL" id="SUG30665.1"/>
    </source>
</evidence>
<dbReference type="Proteomes" id="UP000254762">
    <property type="component" value="Unassembled WGS sequence"/>
</dbReference>
<keyword evidence="2" id="KW-0732">Signal</keyword>
<feature type="chain" id="PRO_5030069247" evidence="2">
    <location>
        <begin position="20"/>
        <end position="135"/>
    </location>
</feature>
<keyword evidence="3" id="KW-0449">Lipoprotein</keyword>
<protein>
    <submittedName>
        <fullName evidence="3">Phage-related lipoprotein</fullName>
    </submittedName>
</protein>
<keyword evidence="1" id="KW-1133">Transmembrane helix</keyword>
<reference evidence="3 4" key="1">
    <citation type="submission" date="2018-06" db="EMBL/GenBank/DDBJ databases">
        <authorList>
            <consortium name="Pathogen Informatics"/>
            <person name="Doyle S."/>
        </authorList>
    </citation>
    <scope>NUCLEOTIDE SEQUENCE [LARGE SCALE GENOMIC DNA]</scope>
    <source>
        <strain evidence="3 4">NCTC7304</strain>
    </source>
</reference>
<evidence type="ECO:0000313" key="4">
    <source>
        <dbReference type="Proteomes" id="UP000254762"/>
    </source>
</evidence>
<dbReference type="PROSITE" id="PS51257">
    <property type="entry name" value="PROKAR_LIPOPROTEIN"/>
    <property type="match status" value="1"/>
</dbReference>
<proteinExistence type="predicted"/>
<keyword evidence="1" id="KW-0472">Membrane</keyword>
<feature type="transmembrane region" description="Helical" evidence="1">
    <location>
        <begin position="102"/>
        <end position="133"/>
    </location>
</feature>
<gene>
    <name evidence="3" type="ORF">NCTC7304_00014</name>
</gene>
<evidence type="ECO:0000256" key="2">
    <source>
        <dbReference type="SAM" id="SignalP"/>
    </source>
</evidence>
<keyword evidence="1" id="KW-0812">Transmembrane</keyword>
<name>A0A379SNZ9_SALER</name>
<dbReference type="EMBL" id="UGXD01000001">
    <property type="protein sequence ID" value="SUG30665.1"/>
    <property type="molecule type" value="Genomic_DNA"/>
</dbReference>
<evidence type="ECO:0000256" key="1">
    <source>
        <dbReference type="SAM" id="Phobius"/>
    </source>
</evidence>
<organism evidence="3 4">
    <name type="scientific">Salmonella enterica subsp. arizonae</name>
    <dbReference type="NCBI Taxonomy" id="59203"/>
    <lineage>
        <taxon>Bacteria</taxon>
        <taxon>Pseudomonadati</taxon>
        <taxon>Pseudomonadota</taxon>
        <taxon>Gammaproteobacteria</taxon>
        <taxon>Enterobacterales</taxon>
        <taxon>Enterobacteriaceae</taxon>
        <taxon>Salmonella</taxon>
    </lineage>
</organism>